<reference evidence="2" key="1">
    <citation type="submission" date="2014-09" db="EMBL/GenBank/DDBJ databases">
        <authorList>
            <person name="Mudge J."/>
            <person name="Ramaraj T."/>
            <person name="Lindquist I.E."/>
            <person name="Bharti A.K."/>
            <person name="Sundararajan A."/>
            <person name="Cameron C.T."/>
            <person name="Woodward J.E."/>
            <person name="May G.D."/>
            <person name="Brubaker C."/>
            <person name="Broadhvest J."/>
            <person name="Wilkins T.A."/>
        </authorList>
    </citation>
    <scope>NUCLEOTIDE SEQUENCE</scope>
    <source>
        <strain evidence="2">cv. AKA8401</strain>
    </source>
</reference>
<dbReference type="Proteomes" id="UP000032142">
    <property type="component" value="Unassembled WGS sequence"/>
</dbReference>
<dbReference type="AlphaFoldDB" id="A0A0B0NAX5"/>
<keyword evidence="2" id="KW-1185">Reference proteome</keyword>
<evidence type="ECO:0000313" key="2">
    <source>
        <dbReference type="Proteomes" id="UP000032142"/>
    </source>
</evidence>
<proteinExistence type="predicted"/>
<gene>
    <name evidence="1" type="ORF">F383_12670</name>
</gene>
<name>A0A0B0NAX5_GOSAR</name>
<evidence type="ECO:0000313" key="1">
    <source>
        <dbReference type="EMBL" id="KHG09980.1"/>
    </source>
</evidence>
<sequence>MVMLHSRVSSTVVIKMKSVCSTWSHTRVCDWPCGTSV</sequence>
<organism evidence="1 2">
    <name type="scientific">Gossypium arboreum</name>
    <name type="common">Tree cotton</name>
    <name type="synonym">Gossypium nanking</name>
    <dbReference type="NCBI Taxonomy" id="29729"/>
    <lineage>
        <taxon>Eukaryota</taxon>
        <taxon>Viridiplantae</taxon>
        <taxon>Streptophyta</taxon>
        <taxon>Embryophyta</taxon>
        <taxon>Tracheophyta</taxon>
        <taxon>Spermatophyta</taxon>
        <taxon>Magnoliopsida</taxon>
        <taxon>eudicotyledons</taxon>
        <taxon>Gunneridae</taxon>
        <taxon>Pentapetalae</taxon>
        <taxon>rosids</taxon>
        <taxon>malvids</taxon>
        <taxon>Malvales</taxon>
        <taxon>Malvaceae</taxon>
        <taxon>Malvoideae</taxon>
        <taxon>Gossypium</taxon>
    </lineage>
</organism>
<accession>A0A0B0NAX5</accession>
<dbReference type="EMBL" id="KN392842">
    <property type="protein sequence ID" value="KHG09980.1"/>
    <property type="molecule type" value="Genomic_DNA"/>
</dbReference>
<protein>
    <submittedName>
        <fullName evidence="1">Uncharacterized protein</fullName>
    </submittedName>
</protein>